<evidence type="ECO:0000256" key="6">
    <source>
        <dbReference type="ARBA" id="ARBA00023065"/>
    </source>
</evidence>
<evidence type="ECO:0000256" key="7">
    <source>
        <dbReference type="ARBA" id="ARBA00023136"/>
    </source>
</evidence>
<dbReference type="PANTHER" id="PTHR11972:SF153">
    <property type="entry name" value="SUPEROXIDE-GENERATING NADPH OXIDASE HEAVY CHAIN SUBUNIT A"/>
    <property type="match status" value="1"/>
</dbReference>
<evidence type="ECO:0000256" key="9">
    <source>
        <dbReference type="SAM" id="Phobius"/>
    </source>
</evidence>
<feature type="transmembrane region" description="Helical" evidence="9">
    <location>
        <begin position="903"/>
        <end position="924"/>
    </location>
</feature>
<dbReference type="InterPro" id="IPR050369">
    <property type="entry name" value="RBOH/FRE"/>
</dbReference>
<keyword evidence="2 9" id="KW-0812">Transmembrane</keyword>
<evidence type="ECO:0000259" key="10">
    <source>
        <dbReference type="PROSITE" id="PS51384"/>
    </source>
</evidence>
<dbReference type="Gene3D" id="3.40.50.80">
    <property type="entry name" value="Nucleotide-binding domain of ferredoxin-NADP reductase (FNR) module"/>
    <property type="match status" value="1"/>
</dbReference>
<dbReference type="Proteomes" id="UP001527925">
    <property type="component" value="Unassembled WGS sequence"/>
</dbReference>
<feature type="compositionally biased region" description="Pro residues" evidence="8">
    <location>
        <begin position="751"/>
        <end position="763"/>
    </location>
</feature>
<dbReference type="SUPFAM" id="SSF52343">
    <property type="entry name" value="Ferredoxin reductase-like, C-terminal NADP-linked domain"/>
    <property type="match status" value="1"/>
</dbReference>
<dbReference type="SFLD" id="SFLDG01169">
    <property type="entry name" value="NADPH_oxidase_subgroup_(NOX)"/>
    <property type="match status" value="1"/>
</dbReference>
<protein>
    <recommendedName>
        <fullName evidence="10">FAD-binding FR-type domain-containing protein</fullName>
    </recommendedName>
</protein>
<dbReference type="CDD" id="cd06186">
    <property type="entry name" value="NOX_Duox_like_FAD_NADP"/>
    <property type="match status" value="1"/>
</dbReference>
<dbReference type="InterPro" id="IPR013112">
    <property type="entry name" value="FAD-bd_8"/>
</dbReference>
<feature type="region of interest" description="Disordered" evidence="8">
    <location>
        <begin position="625"/>
        <end position="647"/>
    </location>
</feature>
<evidence type="ECO:0000256" key="5">
    <source>
        <dbReference type="ARBA" id="ARBA00023002"/>
    </source>
</evidence>
<feature type="transmembrane region" description="Helical" evidence="9">
    <location>
        <begin position="982"/>
        <end position="1001"/>
    </location>
</feature>
<dbReference type="Pfam" id="PF08022">
    <property type="entry name" value="FAD_binding_8"/>
    <property type="match status" value="1"/>
</dbReference>
<keyword evidence="4 9" id="KW-1133">Transmembrane helix</keyword>
<feature type="domain" description="FAD-binding FR-type" evidence="10">
    <location>
        <begin position="1028"/>
        <end position="1146"/>
    </location>
</feature>
<comment type="subcellular location">
    <subcellularLocation>
        <location evidence="1">Membrane</location>
        <topology evidence="1">Multi-pass membrane protein</topology>
    </subcellularLocation>
</comment>
<feature type="transmembrane region" description="Helical" evidence="9">
    <location>
        <begin position="939"/>
        <end position="961"/>
    </location>
</feature>
<dbReference type="InterPro" id="IPR017938">
    <property type="entry name" value="Riboflavin_synthase-like_b-brl"/>
</dbReference>
<keyword evidence="12" id="KW-1185">Reference proteome</keyword>
<dbReference type="InterPro" id="IPR013130">
    <property type="entry name" value="Fe3_Rdtase_TM_dom"/>
</dbReference>
<gene>
    <name evidence="11" type="ORF">HK105_200004</name>
</gene>
<feature type="compositionally biased region" description="Acidic residues" evidence="8">
    <location>
        <begin position="628"/>
        <end position="637"/>
    </location>
</feature>
<dbReference type="SFLD" id="SFLDG01168">
    <property type="entry name" value="Ferric_reductase_subgroup_(FRE"/>
    <property type="match status" value="1"/>
</dbReference>
<keyword evidence="6" id="KW-0813">Transport</keyword>
<comment type="caution">
    <text evidence="11">The sequence shown here is derived from an EMBL/GenBank/DDBJ whole genome shotgun (WGS) entry which is preliminary data.</text>
</comment>
<dbReference type="InterPro" id="IPR039261">
    <property type="entry name" value="FNR_nucleotide-bd"/>
</dbReference>
<organism evidence="11 12">
    <name type="scientific">Polyrhizophydium stewartii</name>
    <dbReference type="NCBI Taxonomy" id="2732419"/>
    <lineage>
        <taxon>Eukaryota</taxon>
        <taxon>Fungi</taxon>
        <taxon>Fungi incertae sedis</taxon>
        <taxon>Chytridiomycota</taxon>
        <taxon>Chytridiomycota incertae sedis</taxon>
        <taxon>Chytridiomycetes</taxon>
        <taxon>Rhizophydiales</taxon>
        <taxon>Rhizophydiales incertae sedis</taxon>
        <taxon>Polyrhizophydium</taxon>
    </lineage>
</organism>
<reference evidence="11 12" key="1">
    <citation type="submission" date="2023-09" db="EMBL/GenBank/DDBJ databases">
        <title>Pangenome analysis of Batrachochytrium dendrobatidis and related Chytrids.</title>
        <authorList>
            <person name="Yacoub M.N."/>
            <person name="Stajich J.E."/>
            <person name="James T.Y."/>
        </authorList>
    </citation>
    <scope>NUCLEOTIDE SEQUENCE [LARGE SCALE GENOMIC DNA]</scope>
    <source>
        <strain evidence="11 12">JEL0888</strain>
    </source>
</reference>
<keyword evidence="6" id="KW-0406">Ion transport</keyword>
<proteinExistence type="predicted"/>
<dbReference type="Gene3D" id="2.40.30.10">
    <property type="entry name" value="Translation factors"/>
    <property type="match status" value="1"/>
</dbReference>
<dbReference type="EMBL" id="JADGIZ020000001">
    <property type="protein sequence ID" value="KAL2919938.1"/>
    <property type="molecule type" value="Genomic_DNA"/>
</dbReference>
<dbReference type="SUPFAM" id="SSF63380">
    <property type="entry name" value="Riboflavin synthase domain-like"/>
    <property type="match status" value="1"/>
</dbReference>
<feature type="transmembrane region" description="Helical" evidence="9">
    <location>
        <begin position="162"/>
        <end position="186"/>
    </location>
</feature>
<dbReference type="PANTHER" id="PTHR11972">
    <property type="entry name" value="NADPH OXIDASE"/>
    <property type="match status" value="1"/>
</dbReference>
<dbReference type="Pfam" id="PF01794">
    <property type="entry name" value="Ferric_reduct"/>
    <property type="match status" value="1"/>
</dbReference>
<feature type="transmembrane region" description="Helical" evidence="9">
    <location>
        <begin position="820"/>
        <end position="839"/>
    </location>
</feature>
<dbReference type="InterPro" id="IPR017927">
    <property type="entry name" value="FAD-bd_FR_type"/>
</dbReference>
<evidence type="ECO:0000256" key="2">
    <source>
        <dbReference type="ARBA" id="ARBA00022692"/>
    </source>
</evidence>
<dbReference type="Pfam" id="PF08030">
    <property type="entry name" value="NAD_binding_6"/>
    <property type="match status" value="1"/>
</dbReference>
<sequence>MHRVAAADSECVAGASSTSREYLAGAVFRRTRLLRELYATNNVPRAVAVQYLLANNSRDLAATQWWLYSKLGADELAVVDVNATYYPTTLGKQKTKMTMFQIGTQLSNAGFGASTIPFSSLANLNTDNNYNFVVMNFPGILNIFESANGNIFKTQAKSVQDMLITVTSITVVGISAAIGLIYLYILKVGAFIRKQRLGLSVFTGVSRPVVRSQFKIWEEIKELDVLGFGERDMARSADKRQGANARKRSSLFGLLHYFGFIVVIVALAVGALYFYFSMVSAFNANYVIAQVFGLARTYTIRAVTMVHEIVWFDANVWTTWNELVATFLDDVASLKSSVDQMIGGSQMGGMTAPGVVGYDQSLLQILVNMCLPTDGVTCAQRATMTDANYLQLRSGLARVTLEIEMALDRIANNIKYGGSDPTLTDMSLIEAVFYPDSDQGWQRMIDQLDYLNDNLMAQANSWNLALLIVGLIVAAYGMIFVLQTTIQFCDRLDAGIVELIVRMPPEVKAAPCFQSGVQRFLDEGKNDITISDIVPALFSSKARKRLFEKLKERRARKKAEAAIATGNACALIRVAEEGESGDLASDKPMPMQATEKKSSAALLTKERQGSKLSIAFATKPTIASAPLDEGELDEDEAGAGADAGADERKDVVTALKSASGQGSMGSGTNMRSAGVERPMLPSILRNSVTRLASMGGDPEGSVAIAIPPPLSARAESSAGLVGGSAPAHTSVPMQLSSSAGMQAPHDARRPQLPPLRQAPPSPLPIGSGPRLNRGEPRTVVFADHEPGEFINLTTVRPRARKSGWYVQFNNWMVNEGRARIFFVLFMLAQLAYFGVSYYQLWTAANLKTFRSVLQHGLPIARSAANVINLDCAIILFTVCRNVISLLRTTFLGRIVPFDKNITFHIWVAYSIVFWTIVHIVAHYFNYNNVRIALSVSAEFLSLVSGPGLTGQVISVAFFLMVTSALEGVRRKHFEIFWFTHHLFLVFFGGLLMHGSFCFIKADFGDPCRGGPQFWKWWLPSAVFYLFERLYREFRGRRKTYISKVVQHPSRVVELQIKKEGWKMQAGQYIFICCPEVGLLEWHPFTLTSSPHEDFLSIHIRVVGDWTTKMAHRVGCRFGDPEEKGMAPPSTLPFVMVDGPYGSASEDVFDYEVGVLVGGGIGVTPFASIIKTIWYRINNPTRPVPLRKVYFYWVSRDVDAFEWFQDLLSTIEEENIDNFLEIHSYLTQKLKVNDVKNILINDGEDGRDAVTGLRARTHYGRPNWDQIFGGIRDRHRATDVGVFFCGPKVLSSALHKACNKYTEATEDGTRFYYGKENF</sequence>
<feature type="transmembrane region" description="Helical" evidence="9">
    <location>
        <begin position="462"/>
        <end position="482"/>
    </location>
</feature>
<evidence type="ECO:0000313" key="11">
    <source>
        <dbReference type="EMBL" id="KAL2919938.1"/>
    </source>
</evidence>
<accession>A0ABR4NK82</accession>
<dbReference type="InterPro" id="IPR013121">
    <property type="entry name" value="Fe_red_NAD-bd_6"/>
</dbReference>
<evidence type="ECO:0000256" key="3">
    <source>
        <dbReference type="ARBA" id="ARBA00022982"/>
    </source>
</evidence>
<keyword evidence="3" id="KW-0249">Electron transport</keyword>
<keyword evidence="7 9" id="KW-0472">Membrane</keyword>
<name>A0ABR4NK82_9FUNG</name>
<feature type="transmembrane region" description="Helical" evidence="9">
    <location>
        <begin position="859"/>
        <end position="883"/>
    </location>
</feature>
<evidence type="ECO:0000256" key="1">
    <source>
        <dbReference type="ARBA" id="ARBA00004141"/>
    </source>
</evidence>
<keyword evidence="5" id="KW-0560">Oxidoreductase</keyword>
<feature type="region of interest" description="Disordered" evidence="8">
    <location>
        <begin position="714"/>
        <end position="770"/>
    </location>
</feature>
<evidence type="ECO:0000256" key="4">
    <source>
        <dbReference type="ARBA" id="ARBA00022989"/>
    </source>
</evidence>
<evidence type="ECO:0000313" key="12">
    <source>
        <dbReference type="Proteomes" id="UP001527925"/>
    </source>
</evidence>
<feature type="compositionally biased region" description="Polar residues" evidence="8">
    <location>
        <begin position="731"/>
        <end position="740"/>
    </location>
</feature>
<dbReference type="PROSITE" id="PS51384">
    <property type="entry name" value="FAD_FR"/>
    <property type="match status" value="1"/>
</dbReference>
<dbReference type="SFLD" id="SFLDS00052">
    <property type="entry name" value="Ferric_Reductase_Domain"/>
    <property type="match status" value="1"/>
</dbReference>
<feature type="transmembrane region" description="Helical" evidence="9">
    <location>
        <begin position="254"/>
        <end position="276"/>
    </location>
</feature>
<evidence type="ECO:0000256" key="8">
    <source>
        <dbReference type="SAM" id="MobiDB-lite"/>
    </source>
</evidence>